<feature type="compositionally biased region" description="Low complexity" evidence="1">
    <location>
        <begin position="29"/>
        <end position="41"/>
    </location>
</feature>
<dbReference type="InParanoid" id="L5KXK2"/>
<proteinExistence type="predicted"/>
<gene>
    <name evidence="2" type="ORF">PAL_GLEAN10017601</name>
</gene>
<accession>L5KXK2</accession>
<reference evidence="3" key="1">
    <citation type="journal article" date="2013" name="Science">
        <title>Comparative analysis of bat genomes provides insight into the evolution of flight and immunity.</title>
        <authorList>
            <person name="Zhang G."/>
            <person name="Cowled C."/>
            <person name="Shi Z."/>
            <person name="Huang Z."/>
            <person name="Bishop-Lilly K.A."/>
            <person name="Fang X."/>
            <person name="Wynne J.W."/>
            <person name="Xiong Z."/>
            <person name="Baker M.L."/>
            <person name="Zhao W."/>
            <person name="Tachedjian M."/>
            <person name="Zhu Y."/>
            <person name="Zhou P."/>
            <person name="Jiang X."/>
            <person name="Ng J."/>
            <person name="Yang L."/>
            <person name="Wu L."/>
            <person name="Xiao J."/>
            <person name="Feng Y."/>
            <person name="Chen Y."/>
            <person name="Sun X."/>
            <person name="Zhang Y."/>
            <person name="Marsh G.A."/>
            <person name="Crameri G."/>
            <person name="Broder C.C."/>
            <person name="Frey K.G."/>
            <person name="Wang L.F."/>
            <person name="Wang J."/>
        </authorList>
    </citation>
    <scope>NUCLEOTIDE SEQUENCE [LARGE SCALE GENOMIC DNA]</scope>
</reference>
<dbReference type="EMBL" id="KB030474">
    <property type="protein sequence ID" value="ELK16132.1"/>
    <property type="molecule type" value="Genomic_DNA"/>
</dbReference>
<sequence length="82" mass="8629">MESGGGGGSALGMRNTLTSRTWSRAVGISSAAAPGKSSPPSRQRAVNWEKGVSEPANLKRKWKKNALQVSNSEMWPRGGNCG</sequence>
<organism evidence="2 3">
    <name type="scientific">Pteropus alecto</name>
    <name type="common">Black flying fox</name>
    <dbReference type="NCBI Taxonomy" id="9402"/>
    <lineage>
        <taxon>Eukaryota</taxon>
        <taxon>Metazoa</taxon>
        <taxon>Chordata</taxon>
        <taxon>Craniata</taxon>
        <taxon>Vertebrata</taxon>
        <taxon>Euteleostomi</taxon>
        <taxon>Mammalia</taxon>
        <taxon>Eutheria</taxon>
        <taxon>Laurasiatheria</taxon>
        <taxon>Chiroptera</taxon>
        <taxon>Yinpterochiroptera</taxon>
        <taxon>Pteropodoidea</taxon>
        <taxon>Pteropodidae</taxon>
        <taxon>Pteropodinae</taxon>
        <taxon>Pteropus</taxon>
    </lineage>
</organism>
<evidence type="ECO:0000313" key="3">
    <source>
        <dbReference type="Proteomes" id="UP000010552"/>
    </source>
</evidence>
<protein>
    <submittedName>
        <fullName evidence="2">Uncharacterized protein</fullName>
    </submittedName>
</protein>
<name>L5KXK2_PTEAL</name>
<feature type="region of interest" description="Disordered" evidence="1">
    <location>
        <begin position="27"/>
        <end position="52"/>
    </location>
</feature>
<keyword evidence="3" id="KW-1185">Reference proteome</keyword>
<dbReference type="Proteomes" id="UP000010552">
    <property type="component" value="Unassembled WGS sequence"/>
</dbReference>
<dbReference type="AlphaFoldDB" id="L5KXK2"/>
<evidence type="ECO:0000256" key="1">
    <source>
        <dbReference type="SAM" id="MobiDB-lite"/>
    </source>
</evidence>
<evidence type="ECO:0000313" key="2">
    <source>
        <dbReference type="EMBL" id="ELK16132.1"/>
    </source>
</evidence>